<name>A0A0S2QDG7_KARBR</name>
<comment type="catalytic activity">
    <reaction evidence="7">
        <text>RNA(n) + a ribonucleoside 5'-triphosphate = RNA(n+1) + diphosphate</text>
        <dbReference type="Rhea" id="RHEA:21248"/>
        <dbReference type="Rhea" id="RHEA-COMP:14527"/>
        <dbReference type="Rhea" id="RHEA-COMP:17342"/>
        <dbReference type="ChEBI" id="CHEBI:33019"/>
        <dbReference type="ChEBI" id="CHEBI:61557"/>
        <dbReference type="ChEBI" id="CHEBI:140395"/>
        <dbReference type="EC" id="2.7.7.6"/>
    </reaction>
</comment>
<dbReference type="InterPro" id="IPR011263">
    <property type="entry name" value="DNA-dir_RNA_pol_RpoA/D/Rpb3"/>
</dbReference>
<keyword evidence="4" id="KW-0808">Transferase</keyword>
<dbReference type="AlphaFoldDB" id="A0A0S2QDG7"/>
<evidence type="ECO:0000256" key="6">
    <source>
        <dbReference type="ARBA" id="ARBA00023163"/>
    </source>
</evidence>
<dbReference type="Pfam" id="PF01000">
    <property type="entry name" value="RNA_pol_A_bac"/>
    <property type="match status" value="1"/>
</dbReference>
<protein>
    <recommendedName>
        <fullName evidence="2">DNA-directed RNA polymerase</fullName>
        <ecNumber evidence="2">2.7.7.6</ecNumber>
    </recommendedName>
</protein>
<dbReference type="Gene3D" id="3.30.1360.10">
    <property type="entry name" value="RNA polymerase, RBP11-like subunit"/>
    <property type="match status" value="1"/>
</dbReference>
<evidence type="ECO:0000256" key="7">
    <source>
        <dbReference type="ARBA" id="ARBA00048552"/>
    </source>
</evidence>
<dbReference type="GO" id="GO:0046983">
    <property type="term" value="F:protein dimerization activity"/>
    <property type="evidence" value="ECO:0007669"/>
    <property type="project" value="InterPro"/>
</dbReference>
<reference evidence="9" key="1">
    <citation type="submission" date="2015-05" db="EMBL/GenBank/DDBJ databases">
        <title>The Karenia brevis plastid transcriptome reveals a 5' polyadenylation process.</title>
        <authorList>
            <person name="Cahoon A.B."/>
            <person name="Carroll H.D."/>
            <person name="Wang M.Y.-W."/>
            <person name="Newby R.J."/>
        </authorList>
    </citation>
    <scope>NUCLEOTIDE SEQUENCE</scope>
</reference>
<keyword evidence="9" id="KW-0150">Chloroplast</keyword>
<organism evidence="9">
    <name type="scientific">Karenia brevis</name>
    <name type="common">Red tide dinoflagellate</name>
    <name type="synonym">Gymnodinium breve</name>
    <dbReference type="NCBI Taxonomy" id="156230"/>
    <lineage>
        <taxon>Eukaryota</taxon>
        <taxon>Sar</taxon>
        <taxon>Alveolata</taxon>
        <taxon>Dinophyceae</taxon>
        <taxon>Gymnodiniales</taxon>
        <taxon>Kareniaceae</taxon>
        <taxon>Karenia</taxon>
    </lineage>
</organism>
<dbReference type="InterPro" id="IPR036643">
    <property type="entry name" value="RNApol_insert_sf"/>
</dbReference>
<dbReference type="EMBL" id="KR935879">
    <property type="protein sequence ID" value="ALP13683.1"/>
    <property type="molecule type" value="mRNA"/>
</dbReference>
<dbReference type="SMART" id="SM00662">
    <property type="entry name" value="RPOLD"/>
    <property type="match status" value="1"/>
</dbReference>
<keyword evidence="9" id="KW-0934">Plastid</keyword>
<evidence type="ECO:0000313" key="9">
    <source>
        <dbReference type="EMBL" id="ALP13683.1"/>
    </source>
</evidence>
<dbReference type="Pfam" id="PF03118">
    <property type="entry name" value="RNA_pol_A_CTD"/>
    <property type="match status" value="1"/>
</dbReference>
<evidence type="ECO:0000256" key="4">
    <source>
        <dbReference type="ARBA" id="ARBA00022679"/>
    </source>
</evidence>
<dbReference type="SUPFAM" id="SSF55257">
    <property type="entry name" value="RBP11-like subunits of RNA polymerase"/>
    <property type="match status" value="1"/>
</dbReference>
<dbReference type="GO" id="GO:0006351">
    <property type="term" value="P:DNA-templated transcription"/>
    <property type="evidence" value="ECO:0007669"/>
    <property type="project" value="InterPro"/>
</dbReference>
<evidence type="ECO:0000259" key="8">
    <source>
        <dbReference type="SMART" id="SM00662"/>
    </source>
</evidence>
<geneLocation type="chloroplast" evidence="9"/>
<dbReference type="CDD" id="cd06928">
    <property type="entry name" value="RNAP_alpha_NTD"/>
    <property type="match status" value="1"/>
</dbReference>
<evidence type="ECO:0000256" key="1">
    <source>
        <dbReference type="ARBA" id="ARBA00007123"/>
    </source>
</evidence>
<evidence type="ECO:0000256" key="3">
    <source>
        <dbReference type="ARBA" id="ARBA00022478"/>
    </source>
</evidence>
<dbReference type="Pfam" id="PF01193">
    <property type="entry name" value="RNA_pol_L"/>
    <property type="match status" value="1"/>
</dbReference>
<keyword evidence="6" id="KW-0804">Transcription</keyword>
<dbReference type="Gene3D" id="2.170.120.12">
    <property type="entry name" value="DNA-directed RNA polymerase, insert domain"/>
    <property type="match status" value="1"/>
</dbReference>
<keyword evidence="3" id="KW-0240">DNA-directed RNA polymerase</keyword>
<dbReference type="GO" id="GO:0005737">
    <property type="term" value="C:cytoplasm"/>
    <property type="evidence" value="ECO:0007669"/>
    <property type="project" value="UniProtKB-ARBA"/>
</dbReference>
<evidence type="ECO:0000256" key="2">
    <source>
        <dbReference type="ARBA" id="ARBA00012418"/>
    </source>
</evidence>
<accession>A0A0S2QDG7</accession>
<proteinExistence type="evidence at transcript level"/>
<dbReference type="GO" id="GO:0000428">
    <property type="term" value="C:DNA-directed RNA polymerase complex"/>
    <property type="evidence" value="ECO:0007669"/>
    <property type="project" value="UniProtKB-KW"/>
</dbReference>
<dbReference type="InterPro" id="IPR011260">
    <property type="entry name" value="RNAP_asu_C"/>
</dbReference>
<dbReference type="EC" id="2.7.7.6" evidence="2"/>
<keyword evidence="5" id="KW-0548">Nucleotidyltransferase</keyword>
<dbReference type="SUPFAM" id="SSF47789">
    <property type="entry name" value="C-terminal domain of RNA polymerase alpha subunit"/>
    <property type="match status" value="1"/>
</dbReference>
<gene>
    <name evidence="9" type="primary">psbC</name>
</gene>
<sequence length="321" mass="36133">MYNILRSPVKELMDPTGQSLVHGKYYVGPLLRGQSITLACALRRTLLAEIEGFAIIGIHVPNVKHEYEHIPGLKEDMLELSLNLKQIKITSESNTNTTLAKLKVSGSNKKSGFLCAQDLILPEGYTVSNPRAYIASLTSTDVPDFTMELLIARGKGFVLAQDIRARLPTRFIPLDATFTPIPRVSFSFEVSRDNKYETLIFEVWTFVGFDPEILIAEASFILERTFRRFRLVPFQSTIKRPVSLPTATKLESAPTELDQTSLRELKLTVRARNCLIRAGVKTVGDVTRFSHKSLLQLQGCGVHSVKEIEAKMLEYFNWKIS</sequence>
<evidence type="ECO:0000256" key="5">
    <source>
        <dbReference type="ARBA" id="ARBA00022695"/>
    </source>
</evidence>
<dbReference type="GO" id="GO:0003677">
    <property type="term" value="F:DNA binding"/>
    <property type="evidence" value="ECO:0007669"/>
    <property type="project" value="InterPro"/>
</dbReference>
<feature type="domain" description="DNA-directed RNA polymerase RpoA/D/Rpb3-type" evidence="8">
    <location>
        <begin position="22"/>
        <end position="232"/>
    </location>
</feature>
<dbReference type="GO" id="GO:0003899">
    <property type="term" value="F:DNA-directed RNA polymerase activity"/>
    <property type="evidence" value="ECO:0007669"/>
    <property type="project" value="UniProtKB-EC"/>
</dbReference>
<dbReference type="InterPro" id="IPR036603">
    <property type="entry name" value="RBP11-like"/>
</dbReference>
<comment type="similarity">
    <text evidence="1">Belongs to the RNA polymerase alpha chain family.</text>
</comment>
<dbReference type="InterPro" id="IPR011262">
    <property type="entry name" value="DNA-dir_RNA_pol_insert"/>
</dbReference>
<dbReference type="SUPFAM" id="SSF56553">
    <property type="entry name" value="Insert subdomain of RNA polymerase alpha subunit"/>
    <property type="match status" value="1"/>
</dbReference>
<dbReference type="Gene3D" id="1.10.150.20">
    <property type="entry name" value="5' to 3' exonuclease, C-terminal subdomain"/>
    <property type="match status" value="1"/>
</dbReference>